<dbReference type="EnsemblPlants" id="Pp3c6_8007V3.1">
    <property type="protein sequence ID" value="PAC:32977208.CDS.1"/>
    <property type="gene ID" value="Pp3c6_8007"/>
</dbReference>
<reference evidence="2" key="3">
    <citation type="submission" date="2020-12" db="UniProtKB">
        <authorList>
            <consortium name="EnsemblPlants"/>
        </authorList>
    </citation>
    <scope>IDENTIFICATION</scope>
</reference>
<dbReference type="Gramene" id="Pp3c6_8007V3.2">
    <property type="protein sequence ID" value="PAC:32977209.CDS.1"/>
    <property type="gene ID" value="Pp3c6_8007"/>
</dbReference>
<reference evidence="1 3" key="2">
    <citation type="journal article" date="2018" name="Plant J.">
        <title>The Physcomitrella patens chromosome-scale assembly reveals moss genome structure and evolution.</title>
        <authorList>
            <person name="Lang D."/>
            <person name="Ullrich K.K."/>
            <person name="Murat F."/>
            <person name="Fuchs J."/>
            <person name="Jenkins J."/>
            <person name="Haas F.B."/>
            <person name="Piednoel M."/>
            <person name="Gundlach H."/>
            <person name="Van Bel M."/>
            <person name="Meyberg R."/>
            <person name="Vives C."/>
            <person name="Morata J."/>
            <person name="Symeonidi A."/>
            <person name="Hiss M."/>
            <person name="Muchero W."/>
            <person name="Kamisugi Y."/>
            <person name="Saleh O."/>
            <person name="Blanc G."/>
            <person name="Decker E.L."/>
            <person name="van Gessel N."/>
            <person name="Grimwood J."/>
            <person name="Hayes R.D."/>
            <person name="Graham S.W."/>
            <person name="Gunter L.E."/>
            <person name="McDaniel S.F."/>
            <person name="Hoernstein S.N.W."/>
            <person name="Larsson A."/>
            <person name="Li F.W."/>
            <person name="Perroud P.F."/>
            <person name="Phillips J."/>
            <person name="Ranjan P."/>
            <person name="Rokshar D.S."/>
            <person name="Rothfels C.J."/>
            <person name="Schneider L."/>
            <person name="Shu S."/>
            <person name="Stevenson D.W."/>
            <person name="Thummler F."/>
            <person name="Tillich M."/>
            <person name="Villarreal Aguilar J.C."/>
            <person name="Widiez T."/>
            <person name="Wong G.K."/>
            <person name="Wymore A."/>
            <person name="Zhang Y."/>
            <person name="Zimmer A.D."/>
            <person name="Quatrano R.S."/>
            <person name="Mayer K.F.X."/>
            <person name="Goodstein D."/>
            <person name="Casacuberta J.M."/>
            <person name="Vandepoele K."/>
            <person name="Reski R."/>
            <person name="Cuming A.C."/>
            <person name="Tuskan G.A."/>
            <person name="Maumus F."/>
            <person name="Salse J."/>
            <person name="Schmutz J."/>
            <person name="Rensing S.A."/>
        </authorList>
    </citation>
    <scope>NUCLEOTIDE SEQUENCE [LARGE SCALE GENOMIC DNA]</scope>
    <source>
        <strain evidence="2 3">cv. Gransden 2004</strain>
    </source>
</reference>
<dbReference type="Gramene" id="Pp3c6_8007V3.1">
    <property type="protein sequence ID" value="PAC:32977208.CDS.1"/>
    <property type="gene ID" value="Pp3c6_8007"/>
</dbReference>
<dbReference type="Proteomes" id="UP000006727">
    <property type="component" value="Chromosome 6"/>
</dbReference>
<reference evidence="1 3" key="1">
    <citation type="journal article" date="2008" name="Science">
        <title>The Physcomitrella genome reveals evolutionary insights into the conquest of land by plants.</title>
        <authorList>
            <person name="Rensing S."/>
            <person name="Lang D."/>
            <person name="Zimmer A."/>
            <person name="Terry A."/>
            <person name="Salamov A."/>
            <person name="Shapiro H."/>
            <person name="Nishiyama T."/>
            <person name="Perroud P.-F."/>
            <person name="Lindquist E."/>
            <person name="Kamisugi Y."/>
            <person name="Tanahashi T."/>
            <person name="Sakakibara K."/>
            <person name="Fujita T."/>
            <person name="Oishi K."/>
            <person name="Shin-I T."/>
            <person name="Kuroki Y."/>
            <person name="Toyoda A."/>
            <person name="Suzuki Y."/>
            <person name="Hashimoto A."/>
            <person name="Yamaguchi K."/>
            <person name="Sugano A."/>
            <person name="Kohara Y."/>
            <person name="Fujiyama A."/>
            <person name="Anterola A."/>
            <person name="Aoki S."/>
            <person name="Ashton N."/>
            <person name="Barbazuk W.B."/>
            <person name="Barker E."/>
            <person name="Bennetzen J."/>
            <person name="Bezanilla M."/>
            <person name="Blankenship R."/>
            <person name="Cho S.H."/>
            <person name="Dutcher S."/>
            <person name="Estelle M."/>
            <person name="Fawcett J.A."/>
            <person name="Gundlach H."/>
            <person name="Hanada K."/>
            <person name="Heyl A."/>
            <person name="Hicks K.A."/>
            <person name="Hugh J."/>
            <person name="Lohr M."/>
            <person name="Mayer K."/>
            <person name="Melkozernov A."/>
            <person name="Murata T."/>
            <person name="Nelson D."/>
            <person name="Pils B."/>
            <person name="Prigge M."/>
            <person name="Reiss B."/>
            <person name="Renner T."/>
            <person name="Rombauts S."/>
            <person name="Rushton P."/>
            <person name="Sanderfoot A."/>
            <person name="Schween G."/>
            <person name="Shiu S.-H."/>
            <person name="Stueber K."/>
            <person name="Theodoulou F.L."/>
            <person name="Tu H."/>
            <person name="Van de Peer Y."/>
            <person name="Verrier P.J."/>
            <person name="Waters E."/>
            <person name="Wood A."/>
            <person name="Yang L."/>
            <person name="Cove D."/>
            <person name="Cuming A."/>
            <person name="Hasebe M."/>
            <person name="Lucas S."/>
            <person name="Mishler D.B."/>
            <person name="Reski R."/>
            <person name="Grigoriev I."/>
            <person name="Quatrano R.S."/>
            <person name="Boore J.L."/>
        </authorList>
    </citation>
    <scope>NUCLEOTIDE SEQUENCE [LARGE SCALE GENOMIC DNA]</scope>
    <source>
        <strain evidence="2 3">cv. Gransden 2004</strain>
    </source>
</reference>
<evidence type="ECO:0000313" key="2">
    <source>
        <dbReference type="EnsemblPlants" id="PAC:32977208.CDS.1"/>
    </source>
</evidence>
<evidence type="ECO:0000313" key="3">
    <source>
        <dbReference type="Proteomes" id="UP000006727"/>
    </source>
</evidence>
<dbReference type="AlphaFoldDB" id="A0A2K1KES7"/>
<accession>A0A2K1KES7</accession>
<proteinExistence type="predicted"/>
<dbReference type="Gramene" id="Pp3c6_8007V3.3">
    <property type="protein sequence ID" value="PAC:32977210.CDS.1"/>
    <property type="gene ID" value="Pp3c6_8007"/>
</dbReference>
<organism evidence="1">
    <name type="scientific">Physcomitrium patens</name>
    <name type="common">Spreading-leaved earth moss</name>
    <name type="synonym">Physcomitrella patens</name>
    <dbReference type="NCBI Taxonomy" id="3218"/>
    <lineage>
        <taxon>Eukaryota</taxon>
        <taxon>Viridiplantae</taxon>
        <taxon>Streptophyta</taxon>
        <taxon>Embryophyta</taxon>
        <taxon>Bryophyta</taxon>
        <taxon>Bryophytina</taxon>
        <taxon>Bryopsida</taxon>
        <taxon>Funariidae</taxon>
        <taxon>Funariales</taxon>
        <taxon>Funariaceae</taxon>
        <taxon>Physcomitrium</taxon>
    </lineage>
</organism>
<evidence type="ECO:0000313" key="1">
    <source>
        <dbReference type="EMBL" id="PNR52284.1"/>
    </source>
</evidence>
<keyword evidence="3" id="KW-1185">Reference proteome</keyword>
<dbReference type="EnsemblPlants" id="Pp3c6_8007V3.2">
    <property type="protein sequence ID" value="PAC:32977209.CDS.1"/>
    <property type="gene ID" value="Pp3c6_8007"/>
</dbReference>
<dbReference type="EnsemblPlants" id="Pp3c6_8007V3.3">
    <property type="protein sequence ID" value="PAC:32977210.CDS.1"/>
    <property type="gene ID" value="Pp3c6_8007"/>
</dbReference>
<sequence>MVEEQPLVWTEICCLVPTATLRVVQLGVDRGQGGRVNSQHIDQKQTNFDPVRFLDR</sequence>
<gene>
    <name evidence="1" type="ORF">PHYPA_008658</name>
</gene>
<name>A0A2K1KES7_PHYPA</name>
<dbReference type="InParanoid" id="A0A2K1KES7"/>
<protein>
    <submittedName>
        <fullName evidence="1 2">Uncharacterized protein</fullName>
    </submittedName>
</protein>
<dbReference type="EMBL" id="ABEU02000006">
    <property type="protein sequence ID" value="PNR52284.1"/>
    <property type="molecule type" value="Genomic_DNA"/>
</dbReference>